<dbReference type="PANTHER" id="PTHR43364">
    <property type="entry name" value="NADH-SPECIFIC METHYLGLYOXAL REDUCTASE-RELATED"/>
    <property type="match status" value="1"/>
</dbReference>
<dbReference type="AlphaFoldDB" id="A0A7D6CF62"/>
<protein>
    <submittedName>
        <fullName evidence="3">Aldo/keto reductase</fullName>
    </submittedName>
</protein>
<organism evidence="3">
    <name type="scientific">Micromonospora carbonacea</name>
    <dbReference type="NCBI Taxonomy" id="47853"/>
    <lineage>
        <taxon>Bacteria</taxon>
        <taxon>Bacillati</taxon>
        <taxon>Actinomycetota</taxon>
        <taxon>Actinomycetes</taxon>
        <taxon>Micromonosporales</taxon>
        <taxon>Micromonosporaceae</taxon>
        <taxon>Micromonospora</taxon>
    </lineage>
</organism>
<gene>
    <name evidence="3" type="primary">eveU2</name>
    <name evidence="3" type="ORF">HZU44_04015</name>
</gene>
<dbReference type="InterPro" id="IPR023210">
    <property type="entry name" value="NADP_OxRdtase_dom"/>
</dbReference>
<dbReference type="EMBL" id="CP058905">
    <property type="protein sequence ID" value="QLJ99328.1"/>
    <property type="molecule type" value="Genomic_DNA"/>
</dbReference>
<dbReference type="SUPFAM" id="SSF51430">
    <property type="entry name" value="NAD(P)-linked oxidoreductase"/>
    <property type="match status" value="1"/>
</dbReference>
<proteinExistence type="predicted"/>
<accession>A0A7D6CF62</accession>
<dbReference type="Pfam" id="PF00248">
    <property type="entry name" value="Aldo_ket_red"/>
    <property type="match status" value="1"/>
</dbReference>
<dbReference type="GO" id="GO:0016491">
    <property type="term" value="F:oxidoreductase activity"/>
    <property type="evidence" value="ECO:0007669"/>
    <property type="project" value="UniProtKB-KW"/>
</dbReference>
<evidence type="ECO:0000313" key="3">
    <source>
        <dbReference type="EMBL" id="QLJ99328.1"/>
    </source>
</evidence>
<dbReference type="PANTHER" id="PTHR43364:SF4">
    <property type="entry name" value="NAD(P)-LINKED OXIDOREDUCTASE SUPERFAMILY PROTEIN"/>
    <property type="match status" value="1"/>
</dbReference>
<keyword evidence="1" id="KW-0560">Oxidoreductase</keyword>
<dbReference type="InterPro" id="IPR050523">
    <property type="entry name" value="AKR_Detox_Biosynth"/>
</dbReference>
<dbReference type="InterPro" id="IPR036812">
    <property type="entry name" value="NAD(P)_OxRdtase_dom_sf"/>
</dbReference>
<feature type="domain" description="NADP-dependent oxidoreductase" evidence="2">
    <location>
        <begin position="16"/>
        <end position="316"/>
    </location>
</feature>
<dbReference type="Gene3D" id="3.20.20.100">
    <property type="entry name" value="NADP-dependent oxidoreductase domain"/>
    <property type="match status" value="1"/>
</dbReference>
<evidence type="ECO:0000256" key="1">
    <source>
        <dbReference type="ARBA" id="ARBA00023002"/>
    </source>
</evidence>
<sequence length="342" mass="36268">MRQRCIGERGPLVSALGLGTWALGGQWGRRIEPGVQAVRRAFDLGVTLFDTSRAYGGGAAEAALARGLADLLPAHRDEIVIATAGGLETRPGVRRHKLDPPGRTVRNSDPAFLRDELLASLRQLGTDHVDVYSVHWPDPTVPLAETAEVLAGFVREGLARHVGFANVTAGDLAELVPTGLLDVVQVPFNLLDRGAEKEVLPRCQEAGVGVLGGSALAHGLLTGALHRDQAFAPEDWRAYSHAFRGEDYAQLLDVVDGLAAFAAERGHTVAQVALAWALHHPAGVVPVFGAQSPGVVEENVRAAGLELSEIELRELELLVRTAPAVGSGAGPACRTEERDDVH</sequence>
<name>A0A7D6CF62_9ACTN</name>
<dbReference type="GO" id="GO:0005829">
    <property type="term" value="C:cytosol"/>
    <property type="evidence" value="ECO:0007669"/>
    <property type="project" value="TreeGrafter"/>
</dbReference>
<reference evidence="3" key="1">
    <citation type="submission" date="2020-08" db="EMBL/GenBank/DDBJ databases">
        <title>A bifunctional nitrone conjugated secondary metabolite targeting the ribosome.</title>
        <authorList>
            <person name="Limbrick E.M."/>
            <person name="Graf M."/>
            <person name="Derewacz D.K."/>
            <person name="Nguyen F."/>
            <person name="Spraggins J.M."/>
            <person name="Wieland M."/>
            <person name="Ynigez-Gutierrez A.E."/>
            <person name="Reisman B.J."/>
            <person name="Zinshteyn B."/>
            <person name="McCulloch K."/>
            <person name="Iverson T.M."/>
            <person name="Green R."/>
            <person name="Wilson D.N."/>
            <person name="Bachmann B.O."/>
        </authorList>
    </citation>
    <scope>NUCLEOTIDE SEQUENCE</scope>
    <source>
        <strain evidence="3">Africana</strain>
    </source>
</reference>
<evidence type="ECO:0000259" key="2">
    <source>
        <dbReference type="Pfam" id="PF00248"/>
    </source>
</evidence>